<dbReference type="InterPro" id="IPR006258">
    <property type="entry name" value="Lipoamide_DH"/>
</dbReference>
<evidence type="ECO:0000256" key="6">
    <source>
        <dbReference type="ARBA" id="ARBA00023002"/>
    </source>
</evidence>
<evidence type="ECO:0000256" key="4">
    <source>
        <dbReference type="ARBA" id="ARBA00022630"/>
    </source>
</evidence>
<dbReference type="InterPro" id="IPR016156">
    <property type="entry name" value="FAD/NAD-linked_Rdtase_dimer_sf"/>
</dbReference>
<evidence type="ECO:0000256" key="5">
    <source>
        <dbReference type="ARBA" id="ARBA00022827"/>
    </source>
</evidence>
<dbReference type="InterPro" id="IPR001100">
    <property type="entry name" value="Pyr_nuc-diS_OxRdtase"/>
</dbReference>
<evidence type="ECO:0000313" key="18">
    <source>
        <dbReference type="Proteomes" id="UP000076630"/>
    </source>
</evidence>
<evidence type="ECO:0000259" key="16">
    <source>
        <dbReference type="Pfam" id="PF07992"/>
    </source>
</evidence>
<dbReference type="NCBIfam" id="TIGR01350">
    <property type="entry name" value="lipoamide_DH"/>
    <property type="match status" value="1"/>
</dbReference>
<dbReference type="AlphaFoldDB" id="A0A163WNH5"/>
<dbReference type="PIRSF" id="PIRSF000350">
    <property type="entry name" value="Mercury_reductase_MerA"/>
    <property type="match status" value="1"/>
</dbReference>
<feature type="active site" description="Proton acceptor" evidence="11">
    <location>
        <position position="445"/>
    </location>
</feature>
<dbReference type="GO" id="GO:0005737">
    <property type="term" value="C:cytoplasm"/>
    <property type="evidence" value="ECO:0007669"/>
    <property type="project" value="UniProtKB-ARBA"/>
</dbReference>
<keyword evidence="7 12" id="KW-0520">NAD</keyword>
<comment type="similarity">
    <text evidence="1 14">Belongs to the class-I pyridine nucleotide-disulfide oxidoreductase family.</text>
</comment>
<keyword evidence="9 14" id="KW-0676">Redox-active center</keyword>
<comment type="caution">
    <text evidence="17">The sequence shown here is derived from an EMBL/GenBank/DDBJ whole genome shotgun (WGS) entry which is preliminary data.</text>
</comment>
<evidence type="ECO:0000256" key="14">
    <source>
        <dbReference type="RuleBase" id="RU003692"/>
    </source>
</evidence>
<keyword evidence="18" id="KW-1185">Reference proteome</keyword>
<evidence type="ECO:0000256" key="3">
    <source>
        <dbReference type="ARBA" id="ARBA00016961"/>
    </source>
</evidence>
<gene>
    <name evidence="17" type="ORF">AV926_15740</name>
</gene>
<organism evidence="17 18">
    <name type="scientific">Myroides marinus</name>
    <dbReference type="NCBI Taxonomy" id="703342"/>
    <lineage>
        <taxon>Bacteria</taxon>
        <taxon>Pseudomonadati</taxon>
        <taxon>Bacteroidota</taxon>
        <taxon>Flavobacteriia</taxon>
        <taxon>Flavobacteriales</taxon>
        <taxon>Flavobacteriaceae</taxon>
        <taxon>Myroides</taxon>
    </lineage>
</organism>
<feature type="binding site" evidence="12">
    <location>
        <position position="204"/>
    </location>
    <ligand>
        <name>NAD(+)</name>
        <dbReference type="ChEBI" id="CHEBI:57540"/>
    </ligand>
</feature>
<dbReference type="PANTHER" id="PTHR22912:SF151">
    <property type="entry name" value="DIHYDROLIPOYL DEHYDROGENASE, MITOCHONDRIAL"/>
    <property type="match status" value="1"/>
</dbReference>
<comment type="catalytic activity">
    <reaction evidence="10 14">
        <text>N(6)-[(R)-dihydrolipoyl]-L-lysyl-[protein] + NAD(+) = N(6)-[(R)-lipoyl]-L-lysyl-[protein] + NADH + H(+)</text>
        <dbReference type="Rhea" id="RHEA:15045"/>
        <dbReference type="Rhea" id="RHEA-COMP:10474"/>
        <dbReference type="Rhea" id="RHEA-COMP:10475"/>
        <dbReference type="ChEBI" id="CHEBI:15378"/>
        <dbReference type="ChEBI" id="CHEBI:57540"/>
        <dbReference type="ChEBI" id="CHEBI:57945"/>
        <dbReference type="ChEBI" id="CHEBI:83099"/>
        <dbReference type="ChEBI" id="CHEBI:83100"/>
        <dbReference type="EC" id="1.8.1.4"/>
    </reaction>
</comment>
<dbReference type="PRINTS" id="PR00411">
    <property type="entry name" value="PNDRDTASEI"/>
</dbReference>
<dbReference type="EMBL" id="LQNU01000076">
    <property type="protein sequence ID" value="KZE76593.1"/>
    <property type="molecule type" value="Genomic_DNA"/>
</dbReference>
<evidence type="ECO:0000256" key="1">
    <source>
        <dbReference type="ARBA" id="ARBA00007532"/>
    </source>
</evidence>
<dbReference type="SUPFAM" id="SSF55424">
    <property type="entry name" value="FAD/NAD-linked reductases, dimerisation (C-terminal) domain"/>
    <property type="match status" value="1"/>
</dbReference>
<feature type="binding site" evidence="12">
    <location>
        <begin position="181"/>
        <end position="188"/>
    </location>
    <ligand>
        <name>NAD(+)</name>
        <dbReference type="ChEBI" id="CHEBI:57540"/>
    </ligand>
</feature>
<comment type="cofactor">
    <cofactor evidence="12 14">
        <name>FAD</name>
        <dbReference type="ChEBI" id="CHEBI:57692"/>
    </cofactor>
    <text evidence="12 14">Binds 1 FAD per subunit.</text>
</comment>
<feature type="domain" description="Pyridine nucleotide-disulphide oxidoreductase dimerisation" evidence="15">
    <location>
        <begin position="347"/>
        <end position="455"/>
    </location>
</feature>
<keyword evidence="12" id="KW-0547">Nucleotide-binding</keyword>
<feature type="binding site" evidence="12">
    <location>
        <position position="313"/>
    </location>
    <ligand>
        <name>FAD</name>
        <dbReference type="ChEBI" id="CHEBI:57692"/>
    </ligand>
</feature>
<evidence type="ECO:0000256" key="12">
    <source>
        <dbReference type="PIRSR" id="PIRSR000350-3"/>
    </source>
</evidence>
<feature type="binding site" evidence="12">
    <location>
        <position position="272"/>
    </location>
    <ligand>
        <name>NAD(+)</name>
        <dbReference type="ChEBI" id="CHEBI:57540"/>
    </ligand>
</feature>
<evidence type="ECO:0000256" key="2">
    <source>
        <dbReference type="ARBA" id="ARBA00012608"/>
    </source>
</evidence>
<dbReference type="PANTHER" id="PTHR22912">
    <property type="entry name" value="DISULFIDE OXIDOREDUCTASE"/>
    <property type="match status" value="1"/>
</dbReference>
<comment type="miscellaneous">
    <text evidence="14">The active site is a redox-active disulfide bond.</text>
</comment>
<dbReference type="OrthoDB" id="9800167at2"/>
<dbReference type="GO" id="GO:0004148">
    <property type="term" value="F:dihydrolipoyl dehydrogenase (NADH) activity"/>
    <property type="evidence" value="ECO:0007669"/>
    <property type="project" value="UniProtKB-EC"/>
</dbReference>
<proteinExistence type="inferred from homology"/>
<evidence type="ECO:0000256" key="11">
    <source>
        <dbReference type="PIRSR" id="PIRSR000350-2"/>
    </source>
</evidence>
<dbReference type="InterPro" id="IPR036188">
    <property type="entry name" value="FAD/NAD-bd_sf"/>
</dbReference>
<feature type="domain" description="FAD/NAD(P)-binding" evidence="16">
    <location>
        <begin position="4"/>
        <end position="328"/>
    </location>
</feature>
<dbReference type="GO" id="GO:0050660">
    <property type="term" value="F:flavin adenine dinucleotide binding"/>
    <property type="evidence" value="ECO:0007669"/>
    <property type="project" value="InterPro"/>
</dbReference>
<feature type="binding site" evidence="12">
    <location>
        <position position="51"/>
    </location>
    <ligand>
        <name>FAD</name>
        <dbReference type="ChEBI" id="CHEBI:57692"/>
    </ligand>
</feature>
<keyword evidence="5 12" id="KW-0274">FAD</keyword>
<evidence type="ECO:0000256" key="8">
    <source>
        <dbReference type="ARBA" id="ARBA00023157"/>
    </source>
</evidence>
<evidence type="ECO:0000256" key="9">
    <source>
        <dbReference type="ARBA" id="ARBA00023284"/>
    </source>
</evidence>
<evidence type="ECO:0000256" key="13">
    <source>
        <dbReference type="PIRSR" id="PIRSR000350-4"/>
    </source>
</evidence>
<feature type="binding site" evidence="12">
    <location>
        <begin position="144"/>
        <end position="146"/>
    </location>
    <ligand>
        <name>FAD</name>
        <dbReference type="ChEBI" id="CHEBI:57692"/>
    </ligand>
</feature>
<dbReference type="Gene3D" id="3.30.390.30">
    <property type="match status" value="1"/>
</dbReference>
<dbReference type="Proteomes" id="UP000076630">
    <property type="component" value="Unassembled WGS sequence"/>
</dbReference>
<dbReference type="Pfam" id="PF02852">
    <property type="entry name" value="Pyr_redox_dim"/>
    <property type="match status" value="1"/>
</dbReference>
<dbReference type="PRINTS" id="PR00368">
    <property type="entry name" value="FADPNR"/>
</dbReference>
<keyword evidence="8" id="KW-1015">Disulfide bond</keyword>
<dbReference type="InterPro" id="IPR023753">
    <property type="entry name" value="FAD/NAD-binding_dom"/>
</dbReference>
<dbReference type="InterPro" id="IPR050151">
    <property type="entry name" value="Class-I_Pyr_Nuc-Dis_Oxidored"/>
</dbReference>
<dbReference type="FunFam" id="3.50.50.60:FF:000001">
    <property type="entry name" value="Dihydrolipoyl dehydrogenase, mitochondrial"/>
    <property type="match status" value="1"/>
</dbReference>
<reference evidence="17 18" key="1">
    <citation type="submission" date="2016-01" db="EMBL/GenBank/DDBJ databases">
        <title>Whole genome sequencing of Myroides marinus L41.</title>
        <authorList>
            <person name="Hong K.W."/>
        </authorList>
    </citation>
    <scope>NUCLEOTIDE SEQUENCE [LARGE SCALE GENOMIC DNA]</scope>
    <source>
        <strain evidence="17 18">L41</strain>
    </source>
</reference>
<dbReference type="GO" id="GO:0006103">
    <property type="term" value="P:2-oxoglutarate metabolic process"/>
    <property type="evidence" value="ECO:0007669"/>
    <property type="project" value="TreeGrafter"/>
</dbReference>
<feature type="binding site" evidence="12">
    <location>
        <begin position="319"/>
        <end position="322"/>
    </location>
    <ligand>
        <name>FAD</name>
        <dbReference type="ChEBI" id="CHEBI:57692"/>
    </ligand>
</feature>
<protein>
    <recommendedName>
        <fullName evidence="3 14">Dihydrolipoyl dehydrogenase</fullName>
        <ecNumber evidence="2 14">1.8.1.4</ecNumber>
    </recommendedName>
</protein>
<keyword evidence="4 14" id="KW-0285">Flavoprotein</keyword>
<name>A0A163WNH5_9FLAO</name>
<dbReference type="Gene3D" id="3.50.50.60">
    <property type="entry name" value="FAD/NAD(P)-binding domain"/>
    <property type="match status" value="2"/>
</dbReference>
<sequence>MEQFDILVIGSGPGGYVAAIRSAQLGYKTAIIEKYNTLGGTCTNVGCIPTKALLDSTHHYHDAIHQYSAHGISFDSIQLNFEQLYKRKEGVVLKTTQGLDYLMNKNKITRILGTASFINNNTVEVTDTNQQKVSYTADKIIVATGSKPATLPNVTIDKKRIITSTEALALTEQPKSITIIGGGVIGVEMASIFHRIGTKVTIIEYADFLINTMDHELGKSLYKILNKQGIDIQLGKSVYEVTNLGDTTEVHYKDKNGESHSITSEYVLMAVGRKAYTTGLRLENTDVQLDNRGNIIVDTNLKTNAETIYAIGDVIGGAMLAHKAEEEAVYVIERINGQKPHINYNAIPGVVYTWPEVASVGKTEEQLKAEEINYNIGKFPFSANARARAGMDTDGFVKVLTDPKYGEILGVHIIGARAADLIAQTVVGLEYEVTASDMANISYAHPTYSEVLKEAYTIASGRPSVNI</sequence>
<dbReference type="InterPro" id="IPR004099">
    <property type="entry name" value="Pyr_nucl-diS_OxRdtase_dimer"/>
</dbReference>
<evidence type="ECO:0000256" key="7">
    <source>
        <dbReference type="ARBA" id="ARBA00023027"/>
    </source>
</evidence>
<dbReference type="RefSeq" id="WP_038986006.1">
    <property type="nucleotide sequence ID" value="NZ_JWJO01000019.1"/>
</dbReference>
<evidence type="ECO:0000256" key="10">
    <source>
        <dbReference type="ARBA" id="ARBA00049187"/>
    </source>
</evidence>
<accession>A0A163WNH5</accession>
<dbReference type="EC" id="1.8.1.4" evidence="2 14"/>
<keyword evidence="6 14" id="KW-0560">Oxidoreductase</keyword>
<feature type="disulfide bond" description="Redox-active" evidence="13">
    <location>
        <begin position="42"/>
        <end position="47"/>
    </location>
</feature>
<dbReference type="Pfam" id="PF07992">
    <property type="entry name" value="Pyr_redox_2"/>
    <property type="match status" value="1"/>
</dbReference>
<dbReference type="SUPFAM" id="SSF51905">
    <property type="entry name" value="FAD/NAD(P)-binding domain"/>
    <property type="match status" value="1"/>
</dbReference>
<dbReference type="FunFam" id="3.30.390.30:FF:000001">
    <property type="entry name" value="Dihydrolipoyl dehydrogenase"/>
    <property type="match status" value="1"/>
</dbReference>
<evidence type="ECO:0000259" key="15">
    <source>
        <dbReference type="Pfam" id="PF02852"/>
    </source>
</evidence>
<evidence type="ECO:0000313" key="17">
    <source>
        <dbReference type="EMBL" id="KZE76593.1"/>
    </source>
</evidence>